<dbReference type="Pfam" id="PF04480">
    <property type="entry name" value="DUF559"/>
    <property type="match status" value="1"/>
</dbReference>
<sequence>MPTRIERRSVERARQLRKTMTDGETRLWHELKTFRRHFGIHFRKQAPIGPYIADFAAHAERLVIEVDGEFHQWPDRLARDAVRDAWLNQQGYRVLRFSTGDISDAFDGCIEEIMGVLGLKR</sequence>
<accession>A0A9X1P170</accession>
<dbReference type="Proteomes" id="UP001139035">
    <property type="component" value="Unassembled WGS sequence"/>
</dbReference>
<dbReference type="Gene3D" id="3.40.960.10">
    <property type="entry name" value="VSR Endonuclease"/>
    <property type="match status" value="1"/>
</dbReference>
<dbReference type="SUPFAM" id="SSF52980">
    <property type="entry name" value="Restriction endonuclease-like"/>
    <property type="match status" value="1"/>
</dbReference>
<reference evidence="2" key="1">
    <citation type="submission" date="2022-01" db="EMBL/GenBank/DDBJ databases">
        <title>Jiella avicenniae sp. nov., a novel endophytic bacterium isolated from bark of Avicennia marina.</title>
        <authorList>
            <person name="Tuo L."/>
        </authorList>
    </citation>
    <scope>NUCLEOTIDE SEQUENCE</scope>
    <source>
        <strain evidence="2">CBK1P-4</strain>
    </source>
</reference>
<keyword evidence="3" id="KW-1185">Reference proteome</keyword>
<dbReference type="CDD" id="cd01038">
    <property type="entry name" value="Endonuclease_DUF559"/>
    <property type="match status" value="1"/>
</dbReference>
<comment type="caution">
    <text evidence="2">The sequence shown here is derived from an EMBL/GenBank/DDBJ whole genome shotgun (WGS) entry which is preliminary data.</text>
</comment>
<dbReference type="InterPro" id="IPR047216">
    <property type="entry name" value="Endonuclease_DUF559_bact"/>
</dbReference>
<organism evidence="2 3">
    <name type="scientific">Jiella avicenniae</name>
    <dbReference type="NCBI Taxonomy" id="2907202"/>
    <lineage>
        <taxon>Bacteria</taxon>
        <taxon>Pseudomonadati</taxon>
        <taxon>Pseudomonadota</taxon>
        <taxon>Alphaproteobacteria</taxon>
        <taxon>Hyphomicrobiales</taxon>
        <taxon>Aurantimonadaceae</taxon>
        <taxon>Jiella</taxon>
    </lineage>
</organism>
<dbReference type="EMBL" id="JAJUWU010000010">
    <property type="protein sequence ID" value="MCE7028643.1"/>
    <property type="molecule type" value="Genomic_DNA"/>
</dbReference>
<dbReference type="RefSeq" id="WP_233719798.1">
    <property type="nucleotide sequence ID" value="NZ_JAJUWU010000010.1"/>
</dbReference>
<protein>
    <submittedName>
        <fullName evidence="2">DUF559 domain-containing protein</fullName>
    </submittedName>
</protein>
<evidence type="ECO:0000313" key="2">
    <source>
        <dbReference type="EMBL" id="MCE7028643.1"/>
    </source>
</evidence>
<evidence type="ECO:0000313" key="3">
    <source>
        <dbReference type="Proteomes" id="UP001139035"/>
    </source>
</evidence>
<feature type="domain" description="DUF559" evidence="1">
    <location>
        <begin position="9"/>
        <end position="116"/>
    </location>
</feature>
<evidence type="ECO:0000259" key="1">
    <source>
        <dbReference type="Pfam" id="PF04480"/>
    </source>
</evidence>
<name>A0A9X1P170_9HYPH</name>
<dbReference type="AlphaFoldDB" id="A0A9X1P170"/>
<proteinExistence type="predicted"/>
<dbReference type="PANTHER" id="PTHR38590:SF1">
    <property type="entry name" value="BLL0828 PROTEIN"/>
    <property type="match status" value="1"/>
</dbReference>
<dbReference type="InterPro" id="IPR011335">
    <property type="entry name" value="Restrct_endonuc-II-like"/>
</dbReference>
<dbReference type="PANTHER" id="PTHR38590">
    <property type="entry name" value="BLL0828 PROTEIN"/>
    <property type="match status" value="1"/>
</dbReference>
<dbReference type="InterPro" id="IPR007569">
    <property type="entry name" value="DUF559"/>
</dbReference>
<gene>
    <name evidence="2" type="ORF">LZD57_11645</name>
</gene>